<organism evidence="2 3">
    <name type="scientific">Armillaria solidipes</name>
    <dbReference type="NCBI Taxonomy" id="1076256"/>
    <lineage>
        <taxon>Eukaryota</taxon>
        <taxon>Fungi</taxon>
        <taxon>Dikarya</taxon>
        <taxon>Basidiomycota</taxon>
        <taxon>Agaricomycotina</taxon>
        <taxon>Agaricomycetes</taxon>
        <taxon>Agaricomycetidae</taxon>
        <taxon>Agaricales</taxon>
        <taxon>Marasmiineae</taxon>
        <taxon>Physalacriaceae</taxon>
        <taxon>Armillaria</taxon>
    </lineage>
</organism>
<keyword evidence="3" id="KW-1185">Reference proteome</keyword>
<accession>A0A2H3B9Q9</accession>
<dbReference type="Proteomes" id="UP000218334">
    <property type="component" value="Unassembled WGS sequence"/>
</dbReference>
<dbReference type="EMBL" id="KZ293463">
    <property type="protein sequence ID" value="PBK62798.1"/>
    <property type="molecule type" value="Genomic_DNA"/>
</dbReference>
<reference evidence="3" key="1">
    <citation type="journal article" date="2017" name="Nat. Ecol. Evol.">
        <title>Genome expansion and lineage-specific genetic innovations in the forest pathogenic fungi Armillaria.</title>
        <authorList>
            <person name="Sipos G."/>
            <person name="Prasanna A.N."/>
            <person name="Walter M.C."/>
            <person name="O'Connor E."/>
            <person name="Balint B."/>
            <person name="Krizsan K."/>
            <person name="Kiss B."/>
            <person name="Hess J."/>
            <person name="Varga T."/>
            <person name="Slot J."/>
            <person name="Riley R."/>
            <person name="Boka B."/>
            <person name="Rigling D."/>
            <person name="Barry K."/>
            <person name="Lee J."/>
            <person name="Mihaltcheva S."/>
            <person name="LaButti K."/>
            <person name="Lipzen A."/>
            <person name="Waldron R."/>
            <person name="Moloney N.M."/>
            <person name="Sperisen C."/>
            <person name="Kredics L."/>
            <person name="Vagvoelgyi C."/>
            <person name="Patrignani A."/>
            <person name="Fitzpatrick D."/>
            <person name="Nagy I."/>
            <person name="Doyle S."/>
            <person name="Anderson J.B."/>
            <person name="Grigoriev I.V."/>
            <person name="Gueldener U."/>
            <person name="Muensterkoetter M."/>
            <person name="Nagy L.G."/>
        </authorList>
    </citation>
    <scope>NUCLEOTIDE SEQUENCE [LARGE SCALE GENOMIC DNA]</scope>
    <source>
        <strain evidence="3">28-4</strain>
    </source>
</reference>
<sequence length="295" mass="32737">MTWRQYLARSAAILSSGEKFHIDIRSKTLGYGSQSAYFHRSDQHVKHLGIREHSPPRLQLYGTTYQAEGWQGLCPLSNHKPSPTRERDYGGVIRKGKKSSEQQMTHRVRGALRTSLPNFGLATLTWGEETFTKLKSVRLVEESGQDTLIAQHGGFSGVGFYTASCVARIAFGDPLRSEIQGAPGSGIIEDDVVTALVNLRLFHMKEKRCSNANRGFLTPIIAGRVIDDYGRHTYGWRSHTANGAPGINPAVSQASNESAPCAGREQHNDGIGVIRHMWHQYCQYCLPSLECNRLA</sequence>
<proteinExistence type="predicted"/>
<protein>
    <submittedName>
        <fullName evidence="2">Uncharacterized protein</fullName>
    </submittedName>
</protein>
<evidence type="ECO:0000313" key="2">
    <source>
        <dbReference type="EMBL" id="PBK62798.1"/>
    </source>
</evidence>
<evidence type="ECO:0000313" key="3">
    <source>
        <dbReference type="Proteomes" id="UP000218334"/>
    </source>
</evidence>
<feature type="region of interest" description="Disordered" evidence="1">
    <location>
        <begin position="76"/>
        <end position="105"/>
    </location>
</feature>
<evidence type="ECO:0000256" key="1">
    <source>
        <dbReference type="SAM" id="MobiDB-lite"/>
    </source>
</evidence>
<dbReference type="AlphaFoldDB" id="A0A2H3B9Q9"/>
<gene>
    <name evidence="2" type="ORF">ARMSODRAFT_980437</name>
</gene>
<name>A0A2H3B9Q9_9AGAR</name>